<dbReference type="AlphaFoldDB" id="A0A6A6UU11"/>
<gene>
    <name evidence="1" type="ORF">M011DRAFT_413903</name>
</gene>
<dbReference type="Gene3D" id="3.30.200.20">
    <property type="entry name" value="Phosphorylase Kinase, domain 1"/>
    <property type="match status" value="1"/>
</dbReference>
<evidence type="ECO:0000313" key="1">
    <source>
        <dbReference type="EMBL" id="KAF2741758.1"/>
    </source>
</evidence>
<accession>A0A6A6UU11</accession>
<organism evidence="1 2">
    <name type="scientific">Sporormia fimetaria CBS 119925</name>
    <dbReference type="NCBI Taxonomy" id="1340428"/>
    <lineage>
        <taxon>Eukaryota</taxon>
        <taxon>Fungi</taxon>
        <taxon>Dikarya</taxon>
        <taxon>Ascomycota</taxon>
        <taxon>Pezizomycotina</taxon>
        <taxon>Dothideomycetes</taxon>
        <taxon>Pleosporomycetidae</taxon>
        <taxon>Pleosporales</taxon>
        <taxon>Sporormiaceae</taxon>
        <taxon>Sporormia</taxon>
    </lineage>
</organism>
<dbReference type="InterPro" id="IPR011009">
    <property type="entry name" value="Kinase-like_dom_sf"/>
</dbReference>
<evidence type="ECO:0000313" key="2">
    <source>
        <dbReference type="Proteomes" id="UP000799440"/>
    </source>
</evidence>
<reference evidence="1" key="1">
    <citation type="journal article" date="2020" name="Stud. Mycol.">
        <title>101 Dothideomycetes genomes: a test case for predicting lifestyles and emergence of pathogens.</title>
        <authorList>
            <person name="Haridas S."/>
            <person name="Albert R."/>
            <person name="Binder M."/>
            <person name="Bloem J."/>
            <person name="Labutti K."/>
            <person name="Salamov A."/>
            <person name="Andreopoulos B."/>
            <person name="Baker S."/>
            <person name="Barry K."/>
            <person name="Bills G."/>
            <person name="Bluhm B."/>
            <person name="Cannon C."/>
            <person name="Castanera R."/>
            <person name="Culley D."/>
            <person name="Daum C."/>
            <person name="Ezra D."/>
            <person name="Gonzalez J."/>
            <person name="Henrissat B."/>
            <person name="Kuo A."/>
            <person name="Liang C."/>
            <person name="Lipzen A."/>
            <person name="Lutzoni F."/>
            <person name="Magnuson J."/>
            <person name="Mondo S."/>
            <person name="Nolan M."/>
            <person name="Ohm R."/>
            <person name="Pangilinan J."/>
            <person name="Park H.-J."/>
            <person name="Ramirez L."/>
            <person name="Alfaro M."/>
            <person name="Sun H."/>
            <person name="Tritt A."/>
            <person name="Yoshinaga Y."/>
            <person name="Zwiers L.-H."/>
            <person name="Turgeon B."/>
            <person name="Goodwin S."/>
            <person name="Spatafora J."/>
            <person name="Crous P."/>
            <person name="Grigoriev I."/>
        </authorList>
    </citation>
    <scope>NUCLEOTIDE SEQUENCE</scope>
    <source>
        <strain evidence="1">CBS 119925</strain>
    </source>
</reference>
<dbReference type="PANTHER" id="PTHR21310:SF37">
    <property type="entry name" value="AMINOGLYCOSIDE PHOSPHOTRANSFERASE DOMAIN-CONTAINING PROTEIN"/>
    <property type="match status" value="1"/>
</dbReference>
<dbReference type="SUPFAM" id="SSF56112">
    <property type="entry name" value="Protein kinase-like (PK-like)"/>
    <property type="match status" value="1"/>
</dbReference>
<dbReference type="PANTHER" id="PTHR21310">
    <property type="entry name" value="AMINOGLYCOSIDE PHOSPHOTRANSFERASE-RELATED-RELATED"/>
    <property type="match status" value="1"/>
</dbReference>
<dbReference type="InterPro" id="IPR051678">
    <property type="entry name" value="AGP_Transferase"/>
</dbReference>
<proteinExistence type="predicted"/>
<keyword evidence="1" id="KW-0808">Transferase</keyword>
<dbReference type="OrthoDB" id="5412996at2759"/>
<keyword evidence="2" id="KW-1185">Reference proteome</keyword>
<dbReference type="GO" id="GO:0016740">
    <property type="term" value="F:transferase activity"/>
    <property type="evidence" value="ECO:0007669"/>
    <property type="project" value="UniProtKB-KW"/>
</dbReference>
<sequence>MQFDHAAWERSDEIFDTWKAKLVKVETLRELGHFISKHRGGVAEELCKPERGAYNVTIRMLFRDGGAAIMRIPCPGVHMFPEEKVRNEVAVMRYLAEHTTIPISFVLHHGTAEECPLNLGPFIIMEYVKNAQTLSCALNLPGLAKEERPILHPGIDEQKLAFIYEQVADIMVQLSNLRFEKIGTPLEVEPDVWAVTERPLMWDMNELVQLANCPRSELLSTTFNTSSDFYSAVADMKVIHLDMQHNDAIESEEDCRRKYIGRHLFRKLAREKRLHDPRYANGPFRFWCDDFRPGNILVDEDCRIVSVIDCAWSYTAHAEFAYNPPWWLLLETPEYWLPGIKDWTQVYEGRLNTFLRVLAEREHLAVERGRLEPQHAVLANRMRENWESGQFWIDDAVRRSWAFDAVFWTYIDPNLFGGNGLDDQYEDRLMLLDKEEREGIDEFVRRKVEEGKERKLRDWDSEPCLKRME</sequence>
<protein>
    <submittedName>
        <fullName evidence="1">Phosphotransferase family protein</fullName>
    </submittedName>
</protein>
<dbReference type="Proteomes" id="UP000799440">
    <property type="component" value="Unassembled WGS sequence"/>
</dbReference>
<name>A0A6A6UU11_9PLEO</name>
<dbReference type="EMBL" id="MU006626">
    <property type="protein sequence ID" value="KAF2741758.1"/>
    <property type="molecule type" value="Genomic_DNA"/>
</dbReference>